<reference evidence="7" key="2">
    <citation type="submission" date="2025-08" db="UniProtKB">
        <authorList>
            <consortium name="Ensembl"/>
        </authorList>
    </citation>
    <scope>IDENTIFICATION</scope>
</reference>
<feature type="compositionally biased region" description="Polar residues" evidence="5">
    <location>
        <begin position="315"/>
        <end position="324"/>
    </location>
</feature>
<dbReference type="GO" id="GO:0002151">
    <property type="term" value="F:G-quadruplex RNA binding"/>
    <property type="evidence" value="ECO:0007669"/>
    <property type="project" value="Ensembl"/>
</dbReference>
<reference evidence="7" key="3">
    <citation type="submission" date="2025-09" db="UniProtKB">
        <authorList>
            <consortium name="Ensembl"/>
        </authorList>
    </citation>
    <scope>IDENTIFICATION</scope>
</reference>
<dbReference type="Gene3D" id="6.10.250.2670">
    <property type="match status" value="1"/>
</dbReference>
<dbReference type="InterPro" id="IPR007797">
    <property type="entry name" value="AF4/FMR2"/>
</dbReference>
<feature type="compositionally biased region" description="Low complexity" evidence="5">
    <location>
        <begin position="300"/>
        <end position="314"/>
    </location>
</feature>
<dbReference type="GO" id="GO:0016607">
    <property type="term" value="C:nuclear speck"/>
    <property type="evidence" value="ECO:0007669"/>
    <property type="project" value="Ensembl"/>
</dbReference>
<evidence type="ECO:0000313" key="8">
    <source>
        <dbReference type="Proteomes" id="UP000016666"/>
    </source>
</evidence>
<evidence type="ECO:0000256" key="3">
    <source>
        <dbReference type="ARBA" id="ARBA00022553"/>
    </source>
</evidence>
<evidence type="ECO:0000256" key="4">
    <source>
        <dbReference type="ARBA" id="ARBA00023242"/>
    </source>
</evidence>
<feature type="region of interest" description="Disordered" evidence="5">
    <location>
        <begin position="1192"/>
        <end position="1234"/>
    </location>
</feature>
<feature type="compositionally biased region" description="Polar residues" evidence="5">
    <location>
        <begin position="651"/>
        <end position="664"/>
    </location>
</feature>
<feature type="compositionally biased region" description="Basic and acidic residues" evidence="5">
    <location>
        <begin position="621"/>
        <end position="636"/>
    </location>
</feature>
<dbReference type="GO" id="GO:0035063">
    <property type="term" value="P:nuclear speck organization"/>
    <property type="evidence" value="ECO:0007669"/>
    <property type="project" value="Ensembl"/>
</dbReference>
<dbReference type="Pfam" id="PF05110">
    <property type="entry name" value="AF-4"/>
    <property type="match status" value="1"/>
</dbReference>
<dbReference type="PANTHER" id="PTHR10528">
    <property type="entry name" value="AF4/FMR2 FAMILY MEMBER"/>
    <property type="match status" value="1"/>
</dbReference>
<proteinExistence type="inferred from homology"/>
<protein>
    <submittedName>
        <fullName evidence="7">ALF transcription elongation factor 2</fullName>
    </submittedName>
</protein>
<name>A0A493SWG8_ANAPP</name>
<dbReference type="Pfam" id="PF18875">
    <property type="entry name" value="AF4_int"/>
    <property type="match status" value="1"/>
</dbReference>
<comment type="subcellular location">
    <subcellularLocation>
        <location evidence="1">Nucleus</location>
    </subcellularLocation>
</comment>
<feature type="region of interest" description="Disordered" evidence="5">
    <location>
        <begin position="434"/>
        <end position="786"/>
    </location>
</feature>
<evidence type="ECO:0000256" key="2">
    <source>
        <dbReference type="ARBA" id="ARBA00007354"/>
    </source>
</evidence>
<accession>A0A493SWG8</accession>
<keyword evidence="4" id="KW-0539">Nucleus</keyword>
<feature type="compositionally biased region" description="Low complexity" evidence="5">
    <location>
        <begin position="1206"/>
        <end position="1234"/>
    </location>
</feature>
<feature type="compositionally biased region" description="Low complexity" evidence="5">
    <location>
        <begin position="213"/>
        <end position="226"/>
    </location>
</feature>
<feature type="region of interest" description="Disordered" evidence="5">
    <location>
        <begin position="854"/>
        <end position="1025"/>
    </location>
</feature>
<feature type="compositionally biased region" description="Low complexity" evidence="5">
    <location>
        <begin position="173"/>
        <end position="196"/>
    </location>
</feature>
<dbReference type="InterPro" id="IPR043640">
    <property type="entry name" value="AF4/FMR2_CHD"/>
</dbReference>
<feature type="compositionally biased region" description="Basic and acidic residues" evidence="5">
    <location>
        <begin position="694"/>
        <end position="707"/>
    </location>
</feature>
<dbReference type="GO" id="GO:0010629">
    <property type="term" value="P:negative regulation of gene expression"/>
    <property type="evidence" value="ECO:0007669"/>
    <property type="project" value="Ensembl"/>
</dbReference>
<evidence type="ECO:0000256" key="1">
    <source>
        <dbReference type="ARBA" id="ARBA00004123"/>
    </source>
</evidence>
<feature type="region of interest" description="Disordered" evidence="5">
    <location>
        <begin position="792"/>
        <end position="811"/>
    </location>
</feature>
<dbReference type="GeneTree" id="ENSGT00950000182974"/>
<dbReference type="Proteomes" id="UP000016666">
    <property type="component" value="Chromosome 10"/>
</dbReference>
<organism evidence="7 8">
    <name type="scientific">Anas platyrhynchos platyrhynchos</name>
    <name type="common">Northern mallard</name>
    <dbReference type="NCBI Taxonomy" id="8840"/>
    <lineage>
        <taxon>Eukaryota</taxon>
        <taxon>Metazoa</taxon>
        <taxon>Chordata</taxon>
        <taxon>Craniata</taxon>
        <taxon>Vertebrata</taxon>
        <taxon>Euteleostomi</taxon>
        <taxon>Archelosauria</taxon>
        <taxon>Archosauria</taxon>
        <taxon>Dinosauria</taxon>
        <taxon>Saurischia</taxon>
        <taxon>Theropoda</taxon>
        <taxon>Coelurosauria</taxon>
        <taxon>Aves</taxon>
        <taxon>Neognathae</taxon>
        <taxon>Galloanserae</taxon>
        <taxon>Anseriformes</taxon>
        <taxon>Anatidae</taxon>
        <taxon>Anatinae</taxon>
        <taxon>Anas</taxon>
    </lineage>
</organism>
<feature type="compositionally biased region" description="Basic and acidic residues" evidence="5">
    <location>
        <begin position="476"/>
        <end position="485"/>
    </location>
</feature>
<feature type="compositionally biased region" description="Polar residues" evidence="5">
    <location>
        <begin position="438"/>
        <end position="458"/>
    </location>
</feature>
<dbReference type="STRING" id="8840.ENSAPLP00000017820"/>
<feature type="domain" description="AF4/FMR2 C-terminal homology" evidence="6">
    <location>
        <begin position="1053"/>
        <end position="1315"/>
    </location>
</feature>
<feature type="compositionally biased region" description="Polar residues" evidence="5">
    <location>
        <begin position="605"/>
        <end position="619"/>
    </location>
</feature>
<reference evidence="7 8" key="1">
    <citation type="submission" date="2017-10" db="EMBL/GenBank/DDBJ databases">
        <title>A new Pekin duck reference genome.</title>
        <authorList>
            <person name="Hou Z.-C."/>
            <person name="Zhou Z.-K."/>
            <person name="Zhu F."/>
            <person name="Hou S.-S."/>
        </authorList>
    </citation>
    <scope>NUCLEOTIDE SEQUENCE [LARGE SCALE GENOMIC DNA]</scope>
</reference>
<sequence length="1316" mass="145051">MNAKPYCMPQQRASSVDLRLEGRSCSPDKGELFELQPWVFRPSATFPPCLVPLQKTSVTALSPGHYEQDRSALKRKEWERRNQEVQQDEDLFASGFNLFGEPYKTNKGDALANRVQNTLGNYDEMKDLLTNHSNQSHLVGIPKNSVPQTPIDKNEQTFFPEQRNRMIPSHQISGHSSTSMPPPSSLSSNSTLLHGHQSSRKSRTDWSRGGHNSSGAQPSQSSSQQSRTKHSSSHDQPQGRYEDLYNCQSEQHKSGGTEEANSMAASSHSRRHNHSKSAAGEHTYKENSHSKSPTELEFVSHGPGSPLPSTSLLSANNGLSTQNFPPGLHCKNSMVQQKPTAYVRPMDGQDQVPNDSPELKPPIEIESGYGNQSFGTLLEGKVNTPSSKNKVPKLNIPPVGEVTLPNDSSCVEEILREMTHSWPPPLTAIHTPGKAEQTKFSIPSKDSQHLTSGYNVQKWSDPAGKVATKSVPQKSMLEDDLKLSSDEDDNEQAAEKTKLRNIPVNGLPVPAAHAAGLAHSSGGSGSSSESESSSESDSDSESSSSDSECNEESRSATPEPEPPSTNKWQLDKWLNKVNPHNKTIINNQNEPHSETSSQPQSSQQAEGQNKGKLNNSLPPTDSKDRAILSPIREKAKPRVAQKTPEAKSSKQKSPAHNEPTSQRTTGKKQPKKVERTSSVEEYNWPKPNNTSNTPKEKDPQEPPEQPKVRTKAAVGKTAPRKEPRTSTGLTSEKKKYRGPSKIVPKSREFIETDSSTSDSNTDQEESLQAKILPACSGPANGIKVKDSGSNILSVSSLTSNGSNTSIDQTSNDLEEQLFSPIPIVQNELLSPLREYEELKSLWVKIDLSLLSRIPGQEPFETTSVKTEPREANVKHRRPSRESPTPAAEKPPTKSKRKHKQSENLDTFVETKKQRLEDPSASCLLPPCISPIPNHRLTSTKENSSSSVKKVAKKREEKLFPPPLSPLLDEPVHRRHSSDNSSFSQETNITNTSQTSSSSSSVSKHRKNENKSSSNPKGVCEEESHNAPTANALLDTSHLETDIWSAMPTLSNGNSEPRRPKITFDDALHNADYYMQEAKKLKHKADALLEKFGKAVNYADAALSFIECGNAMERDPLEAKSPYTMYSETVELIRYAMRLKNFTGSSATEGDKKLAVLCYRCLSLLYLRMFKLKKDHAMKYSRSLMEYFKNSSKASQAPSPWGGNGKSTETPSPMSLSPSPVSSAGSSAGTAGSSSAGTITIPQRIHHMAASHVNITNNVLRSYEHWDMADKLTKENKEFFVDLDSVMGPLTQHSSMTNLVRYVRQGLHWLRIEAHLL</sequence>
<comment type="similarity">
    <text evidence="2">Belongs to the AF4 family.</text>
</comment>
<keyword evidence="8" id="KW-1185">Reference proteome</keyword>
<dbReference type="GO" id="GO:0043484">
    <property type="term" value="P:regulation of RNA splicing"/>
    <property type="evidence" value="ECO:0007669"/>
    <property type="project" value="Ensembl"/>
</dbReference>
<dbReference type="Ensembl" id="ENSAPLT00000045792.1">
    <property type="protein sequence ID" value="ENSAPLP00000017820.1"/>
    <property type="gene ID" value="ENSAPLG00000003660.2"/>
</dbReference>
<feature type="compositionally biased region" description="Basic and acidic residues" evidence="5">
    <location>
        <begin position="282"/>
        <end position="294"/>
    </location>
</feature>
<feature type="compositionally biased region" description="Low complexity" evidence="5">
    <location>
        <begin position="983"/>
        <end position="1001"/>
    </location>
</feature>
<dbReference type="GO" id="GO:0007611">
    <property type="term" value="P:learning or memory"/>
    <property type="evidence" value="ECO:0007669"/>
    <property type="project" value="Ensembl"/>
</dbReference>
<feature type="region of interest" description="Disordered" evidence="5">
    <location>
        <begin position="169"/>
        <end position="332"/>
    </location>
</feature>
<feature type="compositionally biased region" description="Low complexity" evidence="5">
    <location>
        <begin position="939"/>
        <end position="948"/>
    </location>
</feature>
<dbReference type="PANTHER" id="PTHR10528:SF18">
    <property type="entry name" value="AF4_FMR2 FAMILY MEMBER 2"/>
    <property type="match status" value="1"/>
</dbReference>
<dbReference type="Pfam" id="PF18876">
    <property type="entry name" value="AFF4_CHD"/>
    <property type="match status" value="1"/>
</dbReference>
<feature type="compositionally biased region" description="Basic and acidic residues" evidence="5">
    <location>
        <begin position="908"/>
        <end position="917"/>
    </location>
</feature>
<evidence type="ECO:0000256" key="5">
    <source>
        <dbReference type="SAM" id="MobiDB-lite"/>
    </source>
</evidence>
<gene>
    <name evidence="7" type="primary">AFF2</name>
</gene>
<feature type="compositionally biased region" description="Polar residues" evidence="5">
    <location>
        <begin position="578"/>
        <end position="590"/>
    </location>
</feature>
<keyword evidence="3" id="KW-0597">Phosphoprotein</keyword>
<evidence type="ECO:0000313" key="7">
    <source>
        <dbReference type="Ensembl" id="ENSAPLP00000017820.1"/>
    </source>
</evidence>
<dbReference type="InterPro" id="IPR043639">
    <property type="entry name" value="AF4_int"/>
</dbReference>
<evidence type="ECO:0000259" key="6">
    <source>
        <dbReference type="Pfam" id="PF18876"/>
    </source>
</evidence>